<dbReference type="EMBL" id="QKSB01000012">
    <property type="protein sequence ID" value="PZE16067.1"/>
    <property type="molecule type" value="Genomic_DNA"/>
</dbReference>
<evidence type="ECO:0000313" key="3">
    <source>
        <dbReference type="Proteomes" id="UP000249248"/>
    </source>
</evidence>
<protein>
    <recommendedName>
        <fullName evidence="4">Sensor of ECF-type sigma factor</fullName>
    </recommendedName>
</protein>
<accession>A0A2W1MW53</accession>
<sequence>MKTKILFLLLILSFGTATFAQKGHIDREQIEKEKKAFITKAMTLTASEAKVFWSKYEAYESEKRNLHREARKIKYALKSQDVLSEDEAYDLIEKMLKLEEKSAKMELRYLSEFASVVGKDKAVKFFKAQDDFKREIFKKLKNLPPPPPKTD</sequence>
<evidence type="ECO:0008006" key="4">
    <source>
        <dbReference type="Google" id="ProtNLM"/>
    </source>
</evidence>
<feature type="chain" id="PRO_5015913525" description="Sensor of ECF-type sigma factor" evidence="1">
    <location>
        <begin position="21"/>
        <end position="151"/>
    </location>
</feature>
<evidence type="ECO:0000256" key="1">
    <source>
        <dbReference type="SAM" id="SignalP"/>
    </source>
</evidence>
<dbReference type="AlphaFoldDB" id="A0A2W1MW53"/>
<proteinExistence type="predicted"/>
<gene>
    <name evidence="2" type="ORF">DNU06_14805</name>
</gene>
<keyword evidence="3" id="KW-1185">Reference proteome</keyword>
<comment type="caution">
    <text evidence="2">The sequence shown here is derived from an EMBL/GenBank/DDBJ whole genome shotgun (WGS) entry which is preliminary data.</text>
</comment>
<name>A0A2W1MW53_9FLAO</name>
<organism evidence="2 3">
    <name type="scientific">Putridiphycobacter roseus</name>
    <dbReference type="NCBI Taxonomy" id="2219161"/>
    <lineage>
        <taxon>Bacteria</taxon>
        <taxon>Pseudomonadati</taxon>
        <taxon>Bacteroidota</taxon>
        <taxon>Flavobacteriia</taxon>
        <taxon>Flavobacteriales</taxon>
        <taxon>Crocinitomicaceae</taxon>
        <taxon>Putridiphycobacter</taxon>
    </lineage>
</organism>
<reference evidence="2 3" key="1">
    <citation type="submission" date="2018-06" db="EMBL/GenBank/DDBJ databases">
        <title>The draft genome sequence of Crocinitomix sp. SM1701.</title>
        <authorList>
            <person name="Zhang X."/>
        </authorList>
    </citation>
    <scope>NUCLEOTIDE SEQUENCE [LARGE SCALE GENOMIC DNA]</scope>
    <source>
        <strain evidence="2 3">SM1701</strain>
    </source>
</reference>
<feature type="signal peptide" evidence="1">
    <location>
        <begin position="1"/>
        <end position="20"/>
    </location>
</feature>
<dbReference type="RefSeq" id="WP_111064276.1">
    <property type="nucleotide sequence ID" value="NZ_JBHUCU010000001.1"/>
</dbReference>
<keyword evidence="1" id="KW-0732">Signal</keyword>
<dbReference type="Proteomes" id="UP000249248">
    <property type="component" value="Unassembled WGS sequence"/>
</dbReference>
<evidence type="ECO:0000313" key="2">
    <source>
        <dbReference type="EMBL" id="PZE16067.1"/>
    </source>
</evidence>
<dbReference type="OrthoDB" id="675330at2"/>